<feature type="domain" description="CN hydrolase" evidence="2">
    <location>
        <begin position="9"/>
        <end position="315"/>
    </location>
</feature>
<dbReference type="PROSITE" id="PS50263">
    <property type="entry name" value="CN_HYDROLASE"/>
    <property type="match status" value="1"/>
</dbReference>
<dbReference type="RefSeq" id="WP_074264324.1">
    <property type="nucleotide sequence ID" value="NZ_FSRM01000001.1"/>
</dbReference>
<evidence type="ECO:0000256" key="1">
    <source>
        <dbReference type="ARBA" id="ARBA00022801"/>
    </source>
</evidence>
<dbReference type="Proteomes" id="UP000184693">
    <property type="component" value="Unassembled WGS sequence"/>
</dbReference>
<dbReference type="Gene3D" id="3.60.110.10">
    <property type="entry name" value="Carbon-nitrogen hydrolase"/>
    <property type="match status" value="1"/>
</dbReference>
<accession>A0A1N6GBK2</accession>
<reference evidence="3 4" key="1">
    <citation type="submission" date="2016-11" db="EMBL/GenBank/DDBJ databases">
        <authorList>
            <person name="Jaros S."/>
            <person name="Januszkiewicz K."/>
            <person name="Wedrychowicz H."/>
        </authorList>
    </citation>
    <scope>NUCLEOTIDE SEQUENCE [LARGE SCALE GENOMIC DNA]</scope>
    <source>
        <strain evidence="3 4">GAS86</strain>
    </source>
</reference>
<evidence type="ECO:0000259" key="2">
    <source>
        <dbReference type="PROSITE" id="PS50263"/>
    </source>
</evidence>
<dbReference type="InterPro" id="IPR003010">
    <property type="entry name" value="C-N_Hydrolase"/>
</dbReference>
<gene>
    <name evidence="3" type="ORF">SAMN05444168_2263</name>
</gene>
<evidence type="ECO:0000313" key="4">
    <source>
        <dbReference type="Proteomes" id="UP000184693"/>
    </source>
</evidence>
<dbReference type="EMBL" id="FSRM01000001">
    <property type="protein sequence ID" value="SIO04792.1"/>
    <property type="molecule type" value="Genomic_DNA"/>
</dbReference>
<dbReference type="SUPFAM" id="SSF56317">
    <property type="entry name" value="Carbon-nitrogen hydrolase"/>
    <property type="match status" value="1"/>
</dbReference>
<protein>
    <submittedName>
        <fullName evidence="3">Predicted amidohydrolase</fullName>
    </submittedName>
</protein>
<dbReference type="OrthoDB" id="9811121at2"/>
<proteinExistence type="predicted"/>
<dbReference type="InterPro" id="IPR036526">
    <property type="entry name" value="C-N_Hydrolase_sf"/>
</dbReference>
<evidence type="ECO:0000313" key="3">
    <source>
        <dbReference type="EMBL" id="SIO04792.1"/>
    </source>
</evidence>
<sequence>MSSSSSPMLRVASIPLRSRRGEPAQNVARIAAWLALAARDKVDLAVFPEACLVGYGSLAKLHRDELEALAEPLDGPMMGSVADAVERTGVAAGVGFIERSQDGRLFNSYAVCLPGGVRHCHRKLHAYEHRRIVSGDRFTVFDTAWGVRVGVLIGGDAYLIENVRMTALMGATLLVAPHRSYSAQRGGGRVLQPVSAEQWRHRGAQAGAARAAGSAIGDRTASATITDDVAGEAGMRARRDAEDWLRAWLPARAADNGIFAVFCDGLELGNNEFTPGAGMIVDPCGRILTESVCVSDACINDTSAEGIIVAANVDPGLIATSAGQQWLRARRPDLYASLGRTDRDTTVFESRGMTSRGSIAVSFAQVSRR</sequence>
<dbReference type="PANTHER" id="PTHR43674:SF16">
    <property type="entry name" value="CARBON-NITROGEN FAMILY, PUTATIVE (AFU_ORTHOLOGUE AFUA_5G02350)-RELATED"/>
    <property type="match status" value="1"/>
</dbReference>
<organism evidence="3 4">
    <name type="scientific">Paraburkholderia phenazinium</name>
    <dbReference type="NCBI Taxonomy" id="60549"/>
    <lineage>
        <taxon>Bacteria</taxon>
        <taxon>Pseudomonadati</taxon>
        <taxon>Pseudomonadota</taxon>
        <taxon>Betaproteobacteria</taxon>
        <taxon>Burkholderiales</taxon>
        <taxon>Burkholderiaceae</taxon>
        <taxon>Paraburkholderia</taxon>
    </lineage>
</organism>
<dbReference type="GO" id="GO:0016811">
    <property type="term" value="F:hydrolase activity, acting on carbon-nitrogen (but not peptide) bonds, in linear amides"/>
    <property type="evidence" value="ECO:0007669"/>
    <property type="project" value="TreeGrafter"/>
</dbReference>
<dbReference type="InterPro" id="IPR050345">
    <property type="entry name" value="Aliph_Amidase/BUP"/>
</dbReference>
<dbReference type="AlphaFoldDB" id="A0A1N6GBK2"/>
<dbReference type="PANTHER" id="PTHR43674">
    <property type="entry name" value="NITRILASE C965.09-RELATED"/>
    <property type="match status" value="1"/>
</dbReference>
<dbReference type="Pfam" id="PF00795">
    <property type="entry name" value="CN_hydrolase"/>
    <property type="match status" value="1"/>
</dbReference>
<name>A0A1N6GBK2_9BURK</name>
<keyword evidence="1 3" id="KW-0378">Hydrolase</keyword>